<protein>
    <submittedName>
        <fullName evidence="2">Uncharacterized protein</fullName>
    </submittedName>
</protein>
<gene>
    <name evidence="2" type="ORF">EYF80_044400</name>
</gene>
<feature type="region of interest" description="Disordered" evidence="1">
    <location>
        <begin position="1"/>
        <end position="71"/>
    </location>
</feature>
<evidence type="ECO:0000313" key="2">
    <source>
        <dbReference type="EMBL" id="TNN45413.1"/>
    </source>
</evidence>
<name>A0A4Z2FXE7_9TELE</name>
<dbReference type="EMBL" id="SRLO01000848">
    <property type="protein sequence ID" value="TNN45413.1"/>
    <property type="molecule type" value="Genomic_DNA"/>
</dbReference>
<comment type="caution">
    <text evidence="2">The sequence shown here is derived from an EMBL/GenBank/DDBJ whole genome shotgun (WGS) entry which is preliminary data.</text>
</comment>
<dbReference type="AlphaFoldDB" id="A0A4Z2FXE7"/>
<evidence type="ECO:0000313" key="3">
    <source>
        <dbReference type="Proteomes" id="UP000314294"/>
    </source>
</evidence>
<reference evidence="2 3" key="1">
    <citation type="submission" date="2019-03" db="EMBL/GenBank/DDBJ databases">
        <title>First draft genome of Liparis tanakae, snailfish: a comprehensive survey of snailfish specific genes.</title>
        <authorList>
            <person name="Kim W."/>
            <person name="Song I."/>
            <person name="Jeong J.-H."/>
            <person name="Kim D."/>
            <person name="Kim S."/>
            <person name="Ryu S."/>
            <person name="Song J.Y."/>
            <person name="Lee S.K."/>
        </authorList>
    </citation>
    <scope>NUCLEOTIDE SEQUENCE [LARGE SCALE GENOMIC DNA]</scope>
    <source>
        <tissue evidence="2">Muscle</tissue>
    </source>
</reference>
<dbReference type="Proteomes" id="UP000314294">
    <property type="component" value="Unassembled WGS sequence"/>
</dbReference>
<organism evidence="2 3">
    <name type="scientific">Liparis tanakae</name>
    <name type="common">Tanaka's snailfish</name>
    <dbReference type="NCBI Taxonomy" id="230148"/>
    <lineage>
        <taxon>Eukaryota</taxon>
        <taxon>Metazoa</taxon>
        <taxon>Chordata</taxon>
        <taxon>Craniata</taxon>
        <taxon>Vertebrata</taxon>
        <taxon>Euteleostomi</taxon>
        <taxon>Actinopterygii</taxon>
        <taxon>Neopterygii</taxon>
        <taxon>Teleostei</taxon>
        <taxon>Neoteleostei</taxon>
        <taxon>Acanthomorphata</taxon>
        <taxon>Eupercaria</taxon>
        <taxon>Perciformes</taxon>
        <taxon>Cottioidei</taxon>
        <taxon>Cottales</taxon>
        <taxon>Liparidae</taxon>
        <taxon>Liparis</taxon>
    </lineage>
</organism>
<keyword evidence="3" id="KW-1185">Reference proteome</keyword>
<accession>A0A4Z2FXE7</accession>
<evidence type="ECO:0000256" key="1">
    <source>
        <dbReference type="SAM" id="MobiDB-lite"/>
    </source>
</evidence>
<proteinExistence type="predicted"/>
<sequence length="71" mass="7363">MDTSTCICGKSGDRTGWGQPDCSPQSPSERPDWQTHNAVLPQGGKKRGVKAGGCGGKGPPPESQRALNSPD</sequence>